<evidence type="ECO:0000313" key="2">
    <source>
        <dbReference type="Proteomes" id="UP000814033"/>
    </source>
</evidence>
<comment type="caution">
    <text evidence="1">The sequence shown here is derived from an EMBL/GenBank/DDBJ whole genome shotgun (WGS) entry which is preliminary data.</text>
</comment>
<gene>
    <name evidence="1" type="ORF">FA95DRAFT_1604498</name>
</gene>
<proteinExistence type="predicted"/>
<reference evidence="1" key="1">
    <citation type="submission" date="2021-02" db="EMBL/GenBank/DDBJ databases">
        <authorList>
            <consortium name="DOE Joint Genome Institute"/>
            <person name="Ahrendt S."/>
            <person name="Looney B.P."/>
            <person name="Miyauchi S."/>
            <person name="Morin E."/>
            <person name="Drula E."/>
            <person name="Courty P.E."/>
            <person name="Chicoki N."/>
            <person name="Fauchery L."/>
            <person name="Kohler A."/>
            <person name="Kuo A."/>
            <person name="Labutti K."/>
            <person name="Pangilinan J."/>
            <person name="Lipzen A."/>
            <person name="Riley R."/>
            <person name="Andreopoulos W."/>
            <person name="He G."/>
            <person name="Johnson J."/>
            <person name="Barry K.W."/>
            <person name="Grigoriev I.V."/>
            <person name="Nagy L."/>
            <person name="Hibbett D."/>
            <person name="Henrissat B."/>
            <person name="Matheny P.B."/>
            <person name="Labbe J."/>
            <person name="Martin F."/>
        </authorList>
    </citation>
    <scope>NUCLEOTIDE SEQUENCE</scope>
    <source>
        <strain evidence="1">FP105234-sp</strain>
    </source>
</reference>
<dbReference type="Proteomes" id="UP000814033">
    <property type="component" value="Unassembled WGS sequence"/>
</dbReference>
<evidence type="ECO:0000313" key="1">
    <source>
        <dbReference type="EMBL" id="KAI0049380.1"/>
    </source>
</evidence>
<reference evidence="1" key="2">
    <citation type="journal article" date="2022" name="New Phytol.">
        <title>Evolutionary transition to the ectomycorrhizal habit in the genomes of a hyperdiverse lineage of mushroom-forming fungi.</title>
        <authorList>
            <person name="Looney B."/>
            <person name="Miyauchi S."/>
            <person name="Morin E."/>
            <person name="Drula E."/>
            <person name="Courty P.E."/>
            <person name="Kohler A."/>
            <person name="Kuo A."/>
            <person name="LaButti K."/>
            <person name="Pangilinan J."/>
            <person name="Lipzen A."/>
            <person name="Riley R."/>
            <person name="Andreopoulos W."/>
            <person name="He G."/>
            <person name="Johnson J."/>
            <person name="Nolan M."/>
            <person name="Tritt A."/>
            <person name="Barry K.W."/>
            <person name="Grigoriev I.V."/>
            <person name="Nagy L.G."/>
            <person name="Hibbett D."/>
            <person name="Henrissat B."/>
            <person name="Matheny P.B."/>
            <person name="Labbe J."/>
            <person name="Martin F.M."/>
        </authorList>
    </citation>
    <scope>NUCLEOTIDE SEQUENCE</scope>
    <source>
        <strain evidence="1">FP105234-sp</strain>
    </source>
</reference>
<name>A0ACB8S0J0_9AGAM</name>
<protein>
    <submittedName>
        <fullName evidence="1">Pkinase-domain-containing protein</fullName>
    </submittedName>
</protein>
<accession>A0ACB8S0J0</accession>
<organism evidence="1 2">
    <name type="scientific">Auriscalpium vulgare</name>
    <dbReference type="NCBI Taxonomy" id="40419"/>
    <lineage>
        <taxon>Eukaryota</taxon>
        <taxon>Fungi</taxon>
        <taxon>Dikarya</taxon>
        <taxon>Basidiomycota</taxon>
        <taxon>Agaricomycotina</taxon>
        <taxon>Agaricomycetes</taxon>
        <taxon>Russulales</taxon>
        <taxon>Auriscalpiaceae</taxon>
        <taxon>Auriscalpium</taxon>
    </lineage>
</organism>
<keyword evidence="2" id="KW-1185">Reference proteome</keyword>
<dbReference type="EMBL" id="MU275874">
    <property type="protein sequence ID" value="KAI0049380.1"/>
    <property type="molecule type" value="Genomic_DNA"/>
</dbReference>
<sequence>MSQLGHKHTGSTAQNQKAQLATAYNELGKELSSTKIKVVGNYTLGKAIGEGAYGKVRLGIHRLTSTRVAIKQIPKAMSATLTREIHHHRQLHHPHVTQLYEVIATENSIWLVTELCSGGELFDYLTEKGRLSEDETRHMFGQICLAVHYLHDQGIVHRDLKLENVLLDERCRVKLGDFGFTREFERGSFLETFCGTTGYASPEMLEGRRYLGPEVDVWSLGVILYTLLTGTLPFDDDDESVMRAKVIKAEFEDPEWLSDEVRELIKKILTKDTTHRITIPQVLTHPWFTRNLPSVAGISATPFVTSPDVINERPSQATSNSSATSESSFRSASSELDASSATTFDDEPSCESASVDNPHIRRNPSQSTIKKDVKVEGKKQAPPETVLEEEPSRPPSQMETRSPSKAPPALPTRTPVRTKRRSVSSTLSDPSSPAVEAPTLPLPPQDFPSLMNTPAPIIFSTALERELLNSLSSLGFDTGQIVHSVLSDACDAAGALWWIMKRRAERKALEENAAKVALSDHDSDMPEAERRSSIHGQRAQHRSPERTPRLGPPLLVSARSAPELAFIPPTPTVPSHPRDPSPPHHDSTTRPFLSPTPSEMQTKSTPSTPGGSLKDKDKEAKDGSKGRRDGKMRSGSVSIMQRATTALEAAGLVRKKSTEAVKDDKGKEKEKEVDKRAAGSAEESRSSYASSSKHSKSPSTKMLKDVAIPGTPAIDSEMVSSSSAIPSSPWVMTGLSNSPPNAHVPSPAGSPGDTLTSLPEITEGGIKNASHRNRASLLSAFRMWFNEDKKGKRKASSGSVPPNVGAYPMDSRPPSSAGIARGSVKVKRRTSGGSRPFLRKGHRPKGHSISSRRSSSVNSRRSSNASMQMMMDSPQFGIDHMTIVSRQRSDPSRRSFGSRTPNSERGDFIPSRPSSVHSFNMKQRHRKSPSASSAGSIHARTASPYHRRGGSGSSTRVVRSPQHASSRNTHFRSNSTTSSIHSPPSSRPASFYEPSDSDQRTNSPFRPHSRGTLDETPRRGAHAPGNTTFVAQKRQTPFLPPASIGAGNSVSRSSWKKSWGLEPPGWQTRTAHMPIEVLSISPPGDSSTALRDVFTGRNSTSPGDDDEWVDEDDDLPLFAGGLGQTPASATFGSSSLQVDTTFGGYPMDSAIILAAAPRRLNAGKRAGKAAGAGASNRSKPGHSPIGRLSPLPGEGLEAVPESRGGRRQLPNNRAGPSFRGHVIQEEDEDEEEE</sequence>